<accession>A0A6C0EJF3</accession>
<dbReference type="GO" id="GO:0016020">
    <property type="term" value="C:membrane"/>
    <property type="evidence" value="ECO:0007669"/>
    <property type="project" value="UniProtKB-SubCell"/>
</dbReference>
<reference evidence="6" key="1">
    <citation type="journal article" date="2020" name="Nature">
        <title>Giant virus diversity and host interactions through global metagenomics.</title>
        <authorList>
            <person name="Schulz F."/>
            <person name="Roux S."/>
            <person name="Paez-Espino D."/>
            <person name="Jungbluth S."/>
            <person name="Walsh D.A."/>
            <person name="Denef V.J."/>
            <person name="McMahon K.D."/>
            <person name="Konstantinidis K.T."/>
            <person name="Eloe-Fadrosh E.A."/>
            <person name="Kyrpides N.C."/>
            <person name="Woyke T."/>
        </authorList>
    </citation>
    <scope>NUCLEOTIDE SEQUENCE</scope>
    <source>
        <strain evidence="6">GVMAG-M-3300001351-8</strain>
    </source>
</reference>
<keyword evidence="2 5" id="KW-0812">Transmembrane</keyword>
<dbReference type="Pfam" id="PF04193">
    <property type="entry name" value="PQ-loop"/>
    <property type="match status" value="1"/>
</dbReference>
<evidence type="ECO:0000256" key="5">
    <source>
        <dbReference type="SAM" id="Phobius"/>
    </source>
</evidence>
<feature type="transmembrane region" description="Helical" evidence="5">
    <location>
        <begin position="41"/>
        <end position="61"/>
    </location>
</feature>
<evidence type="ECO:0000256" key="2">
    <source>
        <dbReference type="ARBA" id="ARBA00022692"/>
    </source>
</evidence>
<sequence>MCDTNSSPYKYIGYSSGFILSICLIPQIYKVIKNWSASDISYIWQCLYFMGLSLNIIYCYYENIIPILIPAVLEITLCTVLIILKVYIDVTTDANPGKRNGKNDQNKSYRGRLSVI</sequence>
<protein>
    <recommendedName>
        <fullName evidence="7">PQ-loop repeat-containing protein</fullName>
    </recommendedName>
</protein>
<feature type="transmembrane region" description="Helical" evidence="5">
    <location>
        <begin position="67"/>
        <end position="88"/>
    </location>
</feature>
<evidence type="ECO:0000256" key="4">
    <source>
        <dbReference type="ARBA" id="ARBA00023136"/>
    </source>
</evidence>
<dbReference type="InterPro" id="IPR006603">
    <property type="entry name" value="PQ-loop_rpt"/>
</dbReference>
<evidence type="ECO:0000256" key="1">
    <source>
        <dbReference type="ARBA" id="ARBA00004141"/>
    </source>
</evidence>
<keyword evidence="3 5" id="KW-1133">Transmembrane helix</keyword>
<proteinExistence type="predicted"/>
<dbReference type="AlphaFoldDB" id="A0A6C0EJF3"/>
<comment type="subcellular location">
    <subcellularLocation>
        <location evidence="1">Membrane</location>
        <topology evidence="1">Multi-pass membrane protein</topology>
    </subcellularLocation>
</comment>
<evidence type="ECO:0008006" key="7">
    <source>
        <dbReference type="Google" id="ProtNLM"/>
    </source>
</evidence>
<evidence type="ECO:0000313" key="6">
    <source>
        <dbReference type="EMBL" id="QHT28862.1"/>
    </source>
</evidence>
<dbReference type="Gene3D" id="1.20.1280.290">
    <property type="match status" value="1"/>
</dbReference>
<name>A0A6C0EJF3_9ZZZZ</name>
<keyword evidence="4 5" id="KW-0472">Membrane</keyword>
<evidence type="ECO:0000256" key="3">
    <source>
        <dbReference type="ARBA" id="ARBA00022989"/>
    </source>
</evidence>
<feature type="transmembrane region" description="Helical" evidence="5">
    <location>
        <begin position="12"/>
        <end position="29"/>
    </location>
</feature>
<dbReference type="EMBL" id="MN738865">
    <property type="protein sequence ID" value="QHT28862.1"/>
    <property type="molecule type" value="Genomic_DNA"/>
</dbReference>
<organism evidence="6">
    <name type="scientific">viral metagenome</name>
    <dbReference type="NCBI Taxonomy" id="1070528"/>
    <lineage>
        <taxon>unclassified sequences</taxon>
        <taxon>metagenomes</taxon>
        <taxon>organismal metagenomes</taxon>
    </lineage>
</organism>